<keyword evidence="3" id="KW-1185">Reference proteome</keyword>
<dbReference type="Proteomes" id="UP001500689">
    <property type="component" value="Unassembled WGS sequence"/>
</dbReference>
<organism evidence="2 3">
    <name type="scientific">Amycolatopsis ultiminotia</name>
    <dbReference type="NCBI Taxonomy" id="543629"/>
    <lineage>
        <taxon>Bacteria</taxon>
        <taxon>Bacillati</taxon>
        <taxon>Actinomycetota</taxon>
        <taxon>Actinomycetes</taxon>
        <taxon>Pseudonocardiales</taxon>
        <taxon>Pseudonocardiaceae</taxon>
        <taxon>Amycolatopsis</taxon>
    </lineage>
</organism>
<dbReference type="RefSeq" id="WP_344855381.1">
    <property type="nucleotide sequence ID" value="NZ_BAAAZN010000001.1"/>
</dbReference>
<evidence type="ECO:0000256" key="1">
    <source>
        <dbReference type="SAM" id="MobiDB-lite"/>
    </source>
</evidence>
<feature type="region of interest" description="Disordered" evidence="1">
    <location>
        <begin position="1"/>
        <end position="24"/>
    </location>
</feature>
<evidence type="ECO:0000313" key="3">
    <source>
        <dbReference type="Proteomes" id="UP001500689"/>
    </source>
</evidence>
<name>A0ABP6V6C0_9PSEU</name>
<accession>A0ABP6V6C0</accession>
<feature type="region of interest" description="Disordered" evidence="1">
    <location>
        <begin position="122"/>
        <end position="146"/>
    </location>
</feature>
<comment type="caution">
    <text evidence="2">The sequence shown here is derived from an EMBL/GenBank/DDBJ whole genome shotgun (WGS) entry which is preliminary data.</text>
</comment>
<dbReference type="EMBL" id="BAAAZN010000001">
    <property type="protein sequence ID" value="GAA3527607.1"/>
    <property type="molecule type" value="Genomic_DNA"/>
</dbReference>
<gene>
    <name evidence="2" type="ORF">GCM10022222_08250</name>
</gene>
<reference evidence="3" key="1">
    <citation type="journal article" date="2019" name="Int. J. Syst. Evol. Microbiol.">
        <title>The Global Catalogue of Microorganisms (GCM) 10K type strain sequencing project: providing services to taxonomists for standard genome sequencing and annotation.</title>
        <authorList>
            <consortium name="The Broad Institute Genomics Platform"/>
            <consortium name="The Broad Institute Genome Sequencing Center for Infectious Disease"/>
            <person name="Wu L."/>
            <person name="Ma J."/>
        </authorList>
    </citation>
    <scope>NUCLEOTIDE SEQUENCE [LARGE SCALE GENOMIC DNA]</scope>
    <source>
        <strain evidence="3">JCM 16898</strain>
    </source>
</reference>
<evidence type="ECO:0000313" key="2">
    <source>
        <dbReference type="EMBL" id="GAA3527607.1"/>
    </source>
</evidence>
<evidence type="ECO:0008006" key="4">
    <source>
        <dbReference type="Google" id="ProtNLM"/>
    </source>
</evidence>
<protein>
    <recommendedName>
        <fullName evidence="4">Lipoprotein</fullName>
    </recommendedName>
</protein>
<proteinExistence type="predicted"/>
<sequence>MNQMKFAGSTAPSSGYRKKPGSMHACHTDMITSRKAQRGLIVAVGIGLLLSGCSGAADADRTSIENSLREYLDMLEDDPQPAADDVLAWVSNDDAGKEKARAWLTRHPDAQAHVDSYLVSDPYESDSNEPEAKLSVNGRACPEPDQCRPYPTETGTINLRREGGQYLLDADIALKFFGYEK</sequence>